<evidence type="ECO:0000313" key="2">
    <source>
        <dbReference type="Proteomes" id="UP000028006"/>
    </source>
</evidence>
<proteinExistence type="predicted"/>
<dbReference type="AlphaFoldDB" id="A0A081N552"/>
<comment type="caution">
    <text evidence="1">The sequence shown here is derived from an EMBL/GenBank/DDBJ whole genome shotgun (WGS) entry which is preliminary data.</text>
</comment>
<protein>
    <submittedName>
        <fullName evidence="1">Uncharacterized protein</fullName>
    </submittedName>
</protein>
<evidence type="ECO:0000313" key="1">
    <source>
        <dbReference type="EMBL" id="KEQ13575.1"/>
    </source>
</evidence>
<accession>A0A081N552</accession>
<dbReference type="EMBL" id="JOKG01000003">
    <property type="protein sequence ID" value="KEQ13575.1"/>
    <property type="molecule type" value="Genomic_DNA"/>
</dbReference>
<organism evidence="1 2">
    <name type="scientific">Endozoicomonas montiporae</name>
    <dbReference type="NCBI Taxonomy" id="1027273"/>
    <lineage>
        <taxon>Bacteria</taxon>
        <taxon>Pseudomonadati</taxon>
        <taxon>Pseudomonadota</taxon>
        <taxon>Gammaproteobacteria</taxon>
        <taxon>Oceanospirillales</taxon>
        <taxon>Endozoicomonadaceae</taxon>
        <taxon>Endozoicomonas</taxon>
    </lineage>
</organism>
<gene>
    <name evidence="1" type="ORF">GZ77_14720</name>
</gene>
<keyword evidence="2" id="KW-1185">Reference proteome</keyword>
<name>A0A081N552_9GAMM</name>
<dbReference type="Proteomes" id="UP000028006">
    <property type="component" value="Unassembled WGS sequence"/>
</dbReference>
<sequence length="108" mass="11749">MLPLGIRKGVFLFFYPLIREFLAAGGAEPAFATETDFLLMGTALIAALKHGIATNGQSAAEHFDDVIHDGGAHTVFVFLIKTPPQAILMEQFFKACWKPNHSLPFGST</sequence>
<reference evidence="1 2" key="1">
    <citation type="submission" date="2014-06" db="EMBL/GenBank/DDBJ databases">
        <title>Whole Genome Sequences of Three Symbiotic Endozoicomonas Bacteria.</title>
        <authorList>
            <person name="Neave M.J."/>
            <person name="Apprill A."/>
            <person name="Voolstra C.R."/>
        </authorList>
    </citation>
    <scope>NUCLEOTIDE SEQUENCE [LARGE SCALE GENOMIC DNA]</scope>
    <source>
        <strain evidence="1 2">LMG 24815</strain>
    </source>
</reference>